<feature type="transmembrane region" description="Helical" evidence="1">
    <location>
        <begin position="9"/>
        <end position="33"/>
    </location>
</feature>
<name>A0A562TYX8_9SPHI</name>
<proteinExistence type="predicted"/>
<evidence type="ECO:0008006" key="4">
    <source>
        <dbReference type="Google" id="ProtNLM"/>
    </source>
</evidence>
<evidence type="ECO:0000313" key="3">
    <source>
        <dbReference type="Proteomes" id="UP000317010"/>
    </source>
</evidence>
<dbReference type="RefSeq" id="WP_144913524.1">
    <property type="nucleotide sequence ID" value="NZ_VLLI01000008.1"/>
</dbReference>
<dbReference type="AlphaFoldDB" id="A0A562TYX8"/>
<dbReference type="EMBL" id="VLLI01000008">
    <property type="protein sequence ID" value="TWI98673.1"/>
    <property type="molecule type" value="Genomic_DNA"/>
</dbReference>
<evidence type="ECO:0000313" key="2">
    <source>
        <dbReference type="EMBL" id="TWI98673.1"/>
    </source>
</evidence>
<reference evidence="2 3" key="1">
    <citation type="submission" date="2019-07" db="EMBL/GenBank/DDBJ databases">
        <title>Genomic Encyclopedia of Archaeal and Bacterial Type Strains, Phase II (KMG-II): from individual species to whole genera.</title>
        <authorList>
            <person name="Goeker M."/>
        </authorList>
    </citation>
    <scope>NUCLEOTIDE SEQUENCE [LARGE SCALE GENOMIC DNA]</scope>
    <source>
        <strain evidence="2 3">ATCC BAA-1854</strain>
    </source>
</reference>
<keyword evidence="1" id="KW-1133">Transmembrane helix</keyword>
<comment type="caution">
    <text evidence="2">The sequence shown here is derived from an EMBL/GenBank/DDBJ whole genome shotgun (WGS) entry which is preliminary data.</text>
</comment>
<keyword evidence="1" id="KW-0472">Membrane</keyword>
<sequence length="165" mass="19258">MDESVISKFYIPSFFYAICGAIFLLGLTIYMLYHCLLGNLLYPGKAYTITLFLCGALGVYYYFVSKSWKRITVTASEIVVYNLISKKQITITYADITHISTYRTQGGRRGLSSQRFIIDIKDDRSLEINESWYENYNKLTMAIYHHKYGPGHGRERYLERHQNQT</sequence>
<evidence type="ECO:0000256" key="1">
    <source>
        <dbReference type="SAM" id="Phobius"/>
    </source>
</evidence>
<accession>A0A562TYX8</accession>
<feature type="transmembrane region" description="Helical" evidence="1">
    <location>
        <begin position="45"/>
        <end position="63"/>
    </location>
</feature>
<keyword evidence="1" id="KW-0812">Transmembrane</keyword>
<protein>
    <recommendedName>
        <fullName evidence="4">PH (Pleckstrin Homology) domain-containing protein</fullName>
    </recommendedName>
</protein>
<organism evidence="2 3">
    <name type="scientific">Mucilaginibacter frigoritolerans</name>
    <dbReference type="NCBI Taxonomy" id="652788"/>
    <lineage>
        <taxon>Bacteria</taxon>
        <taxon>Pseudomonadati</taxon>
        <taxon>Bacteroidota</taxon>
        <taxon>Sphingobacteriia</taxon>
        <taxon>Sphingobacteriales</taxon>
        <taxon>Sphingobacteriaceae</taxon>
        <taxon>Mucilaginibacter</taxon>
    </lineage>
</organism>
<gene>
    <name evidence="2" type="ORF">JN11_02861</name>
</gene>
<dbReference type="OrthoDB" id="794089at2"/>
<keyword evidence="3" id="KW-1185">Reference proteome</keyword>
<dbReference type="Proteomes" id="UP000317010">
    <property type="component" value="Unassembled WGS sequence"/>
</dbReference>